<protein>
    <submittedName>
        <fullName evidence="1">Uncharacterized protein</fullName>
    </submittedName>
</protein>
<dbReference type="GeneID" id="5715760"/>
<dbReference type="RefSeq" id="XP_042928891.1">
    <property type="nucleotide sequence ID" value="XM_043058977.1"/>
</dbReference>
<dbReference type="PaxDb" id="3055-EDP09515"/>
<evidence type="ECO:0000313" key="1">
    <source>
        <dbReference type="EMBL" id="PNW88947.1"/>
    </source>
</evidence>
<dbReference type="OrthoDB" id="10423090at2759"/>
<dbReference type="KEGG" id="cre:CHLRE_01g051625v5"/>
<keyword evidence="2" id="KW-1185">Reference proteome</keyword>
<name>A0A2K3E853_CHLRE</name>
<proteinExistence type="predicted"/>
<dbReference type="InParanoid" id="A0A2K3E853"/>
<dbReference type="Gramene" id="PNW88947">
    <property type="protein sequence ID" value="PNW88947"/>
    <property type="gene ID" value="CHLRE_01g051625v5"/>
</dbReference>
<dbReference type="AlphaFoldDB" id="A0A2K3E853"/>
<dbReference type="EMBL" id="CM008962">
    <property type="protein sequence ID" value="PNW88947.1"/>
    <property type="molecule type" value="Genomic_DNA"/>
</dbReference>
<evidence type="ECO:0000313" key="2">
    <source>
        <dbReference type="Proteomes" id="UP000006906"/>
    </source>
</evidence>
<gene>
    <name evidence="1" type="ORF">CHLRE_01g051625v5</name>
</gene>
<organism evidence="1 2">
    <name type="scientific">Chlamydomonas reinhardtii</name>
    <name type="common">Chlamydomonas smithii</name>
    <dbReference type="NCBI Taxonomy" id="3055"/>
    <lineage>
        <taxon>Eukaryota</taxon>
        <taxon>Viridiplantae</taxon>
        <taxon>Chlorophyta</taxon>
        <taxon>core chlorophytes</taxon>
        <taxon>Chlorophyceae</taxon>
        <taxon>CS clade</taxon>
        <taxon>Chlamydomonadales</taxon>
        <taxon>Chlamydomonadaceae</taxon>
        <taxon>Chlamydomonas</taxon>
    </lineage>
</organism>
<reference evidence="1 2" key="1">
    <citation type="journal article" date="2007" name="Science">
        <title>The Chlamydomonas genome reveals the evolution of key animal and plant functions.</title>
        <authorList>
            <person name="Merchant S.S."/>
            <person name="Prochnik S.E."/>
            <person name="Vallon O."/>
            <person name="Harris E.H."/>
            <person name="Karpowicz S.J."/>
            <person name="Witman G.B."/>
            <person name="Terry A."/>
            <person name="Salamov A."/>
            <person name="Fritz-Laylin L.K."/>
            <person name="Marechal-Drouard L."/>
            <person name="Marshall W.F."/>
            <person name="Qu L.H."/>
            <person name="Nelson D.R."/>
            <person name="Sanderfoot A.A."/>
            <person name="Spalding M.H."/>
            <person name="Kapitonov V.V."/>
            <person name="Ren Q."/>
            <person name="Ferris P."/>
            <person name="Lindquist E."/>
            <person name="Shapiro H."/>
            <person name="Lucas S.M."/>
            <person name="Grimwood J."/>
            <person name="Schmutz J."/>
            <person name="Cardol P."/>
            <person name="Cerutti H."/>
            <person name="Chanfreau G."/>
            <person name="Chen C.L."/>
            <person name="Cognat V."/>
            <person name="Croft M.T."/>
            <person name="Dent R."/>
            <person name="Dutcher S."/>
            <person name="Fernandez E."/>
            <person name="Fukuzawa H."/>
            <person name="Gonzalez-Ballester D."/>
            <person name="Gonzalez-Halphen D."/>
            <person name="Hallmann A."/>
            <person name="Hanikenne M."/>
            <person name="Hippler M."/>
            <person name="Inwood W."/>
            <person name="Jabbari K."/>
            <person name="Kalanon M."/>
            <person name="Kuras R."/>
            <person name="Lefebvre P.A."/>
            <person name="Lemaire S.D."/>
            <person name="Lobanov A.V."/>
            <person name="Lohr M."/>
            <person name="Manuell A."/>
            <person name="Meier I."/>
            <person name="Mets L."/>
            <person name="Mittag M."/>
            <person name="Mittelmeier T."/>
            <person name="Moroney J.V."/>
            <person name="Moseley J."/>
            <person name="Napoli C."/>
            <person name="Nedelcu A.M."/>
            <person name="Niyogi K."/>
            <person name="Novoselov S.V."/>
            <person name="Paulsen I.T."/>
            <person name="Pazour G."/>
            <person name="Purton S."/>
            <person name="Ral J.P."/>
            <person name="Riano-Pachon D.M."/>
            <person name="Riekhof W."/>
            <person name="Rymarquis L."/>
            <person name="Schroda M."/>
            <person name="Stern D."/>
            <person name="Umen J."/>
            <person name="Willows R."/>
            <person name="Wilson N."/>
            <person name="Zimmer S.L."/>
            <person name="Allmer J."/>
            <person name="Balk J."/>
            <person name="Bisova K."/>
            <person name="Chen C.J."/>
            <person name="Elias M."/>
            <person name="Gendler K."/>
            <person name="Hauser C."/>
            <person name="Lamb M.R."/>
            <person name="Ledford H."/>
            <person name="Long J.C."/>
            <person name="Minagawa J."/>
            <person name="Page M.D."/>
            <person name="Pan J."/>
            <person name="Pootakham W."/>
            <person name="Roje S."/>
            <person name="Rose A."/>
            <person name="Stahlberg E."/>
            <person name="Terauchi A.M."/>
            <person name="Yang P."/>
            <person name="Ball S."/>
            <person name="Bowler C."/>
            <person name="Dieckmann C.L."/>
            <person name="Gladyshev V.N."/>
            <person name="Green P."/>
            <person name="Jorgensen R."/>
            <person name="Mayfield S."/>
            <person name="Mueller-Roeber B."/>
            <person name="Rajamani S."/>
            <person name="Sayre R.T."/>
            <person name="Brokstein P."/>
            <person name="Dubchak I."/>
            <person name="Goodstein D."/>
            <person name="Hornick L."/>
            <person name="Huang Y.W."/>
            <person name="Jhaveri J."/>
            <person name="Luo Y."/>
            <person name="Martinez D."/>
            <person name="Ngau W.C."/>
            <person name="Otillar B."/>
            <person name="Poliakov A."/>
            <person name="Porter A."/>
            <person name="Szajkowski L."/>
            <person name="Werner G."/>
            <person name="Zhou K."/>
            <person name="Grigoriev I.V."/>
            <person name="Rokhsar D.S."/>
            <person name="Grossman A.R."/>
        </authorList>
    </citation>
    <scope>NUCLEOTIDE SEQUENCE [LARGE SCALE GENOMIC DNA]</scope>
    <source>
        <strain evidence="2">CC-503</strain>
    </source>
</reference>
<accession>A0A2K3E853</accession>
<dbReference type="ExpressionAtlas" id="A0A2K3E853">
    <property type="expression patterns" value="baseline and differential"/>
</dbReference>
<sequence length="277" mass="30653">MYTGSVVGRCRQTESIVVRCRRGGQNIKCFTPEVAACYSSLNTDSVHAQGLHDSEQVLWEPACIGVGCGCLLYKSRHTVQASILRIKKKRVALRLKVPTIPPALECPLHTPNKASGPAKRAYAVLRVVVRQLRQLLGPTIIVWEAQVVAGARWFDFWLRGWGVLVEVDGSQHSSDLMYRKDIRQEKRDRAKEALALAAGRTVVRLDEADEELWPQLLKAALQHGASTSPCVPRIYYSPFNVPKKPPCKGHKLDSASVSGFSGLDELEFTTPIAKVAK</sequence>
<dbReference type="Proteomes" id="UP000006906">
    <property type="component" value="Chromosome 1"/>
</dbReference>